<dbReference type="EMBL" id="JACEIK010006206">
    <property type="protein sequence ID" value="MCE2055251.1"/>
    <property type="molecule type" value="Genomic_DNA"/>
</dbReference>
<protein>
    <submittedName>
        <fullName evidence="1">Uncharacterized protein</fullName>
    </submittedName>
</protein>
<reference evidence="1 2" key="1">
    <citation type="journal article" date="2021" name="BMC Genomics">
        <title>Datura genome reveals duplications of psychoactive alkaloid biosynthetic genes and high mutation rate following tissue culture.</title>
        <authorList>
            <person name="Rajewski A."/>
            <person name="Carter-House D."/>
            <person name="Stajich J."/>
            <person name="Litt A."/>
        </authorList>
    </citation>
    <scope>NUCLEOTIDE SEQUENCE [LARGE SCALE GENOMIC DNA]</scope>
    <source>
        <strain evidence="1">AR-01</strain>
    </source>
</reference>
<comment type="caution">
    <text evidence="1">The sequence shown here is derived from an EMBL/GenBank/DDBJ whole genome shotgun (WGS) entry which is preliminary data.</text>
</comment>
<sequence>MGYTFRTWAPMKRKCKTDDTERFGELDLQAKDLYLQNADANAYNTIGKSPHSHYSILVPTMPSMVVLCYLVQNDDNSVEGLVHEAPTCGVVGKDYVKTSNSV</sequence>
<proteinExistence type="predicted"/>
<organism evidence="1 2">
    <name type="scientific">Datura stramonium</name>
    <name type="common">Jimsonweed</name>
    <name type="synonym">Common thornapple</name>
    <dbReference type="NCBI Taxonomy" id="4076"/>
    <lineage>
        <taxon>Eukaryota</taxon>
        <taxon>Viridiplantae</taxon>
        <taxon>Streptophyta</taxon>
        <taxon>Embryophyta</taxon>
        <taxon>Tracheophyta</taxon>
        <taxon>Spermatophyta</taxon>
        <taxon>Magnoliopsida</taxon>
        <taxon>eudicotyledons</taxon>
        <taxon>Gunneridae</taxon>
        <taxon>Pentapetalae</taxon>
        <taxon>asterids</taxon>
        <taxon>lamiids</taxon>
        <taxon>Solanales</taxon>
        <taxon>Solanaceae</taxon>
        <taxon>Solanoideae</taxon>
        <taxon>Datureae</taxon>
        <taxon>Datura</taxon>
    </lineage>
</organism>
<dbReference type="Proteomes" id="UP000823775">
    <property type="component" value="Unassembled WGS sequence"/>
</dbReference>
<evidence type="ECO:0000313" key="2">
    <source>
        <dbReference type="Proteomes" id="UP000823775"/>
    </source>
</evidence>
<gene>
    <name evidence="1" type="ORF">HAX54_042278</name>
</gene>
<accession>A0ABS8W1L6</accession>
<evidence type="ECO:0000313" key="1">
    <source>
        <dbReference type="EMBL" id="MCE2055251.1"/>
    </source>
</evidence>
<name>A0ABS8W1L6_DATST</name>
<keyword evidence="2" id="KW-1185">Reference proteome</keyword>